<dbReference type="PRINTS" id="PR01543">
    <property type="entry name" value="ANATRNSFRASE"/>
</dbReference>
<protein>
    <submittedName>
        <fullName evidence="3">Acetyltransferase</fullName>
    </submittedName>
</protein>
<evidence type="ECO:0000256" key="2">
    <source>
        <dbReference type="RuleBase" id="RU003452"/>
    </source>
</evidence>
<dbReference type="Proteomes" id="UP000490800">
    <property type="component" value="Unassembled WGS sequence"/>
</dbReference>
<comment type="caution">
    <text evidence="3">The sequence shown here is derived from an EMBL/GenBank/DDBJ whole genome shotgun (WGS) entry which is preliminary data.</text>
</comment>
<sequence length="263" mass="30464">MNNTCDSISPQVQAYLDRIGYEGPIDGSAEVLAALQECHLHTVPYENLDILNRTPLSLEREALYDKIVMRHRGGYCFELNALFGWLLRELGYTVTDFVARFWRDETDTPPKRRHHVLQVEAEGQLYLCDAGVGGIVPRRPIRMIEQVEHPQGEECYKLERDAEFGWMLLELHRGQWRRLYSFTEEPQLPKDFLMASFWCEHAPDSIFTKEAMLAMRTREGRNTVAGQEFRIFSGKDVHCFTPQTPEAYDEALLTYFGIPLASR</sequence>
<dbReference type="OrthoDB" id="7181050at2"/>
<evidence type="ECO:0000313" key="4">
    <source>
        <dbReference type="Proteomes" id="UP000490800"/>
    </source>
</evidence>
<dbReference type="InterPro" id="IPR001447">
    <property type="entry name" value="Arylamine_N-AcTrfase"/>
</dbReference>
<comment type="similarity">
    <text evidence="1 2">Belongs to the arylamine N-acetyltransferase family.</text>
</comment>
<keyword evidence="3" id="KW-0808">Transferase</keyword>
<proteinExistence type="inferred from homology"/>
<dbReference type="EMBL" id="RHLK01000001">
    <property type="protein sequence ID" value="MVO98066.1"/>
    <property type="molecule type" value="Genomic_DNA"/>
</dbReference>
<dbReference type="RefSeq" id="WP_157331925.1">
    <property type="nucleotide sequence ID" value="NZ_RHLK01000001.1"/>
</dbReference>
<keyword evidence="4" id="KW-1185">Reference proteome</keyword>
<evidence type="ECO:0000313" key="3">
    <source>
        <dbReference type="EMBL" id="MVO98066.1"/>
    </source>
</evidence>
<dbReference type="SUPFAM" id="SSF54001">
    <property type="entry name" value="Cysteine proteinases"/>
    <property type="match status" value="1"/>
</dbReference>
<organism evidence="3 4">
    <name type="scientific">Paenibacillus lutrae</name>
    <dbReference type="NCBI Taxonomy" id="2078573"/>
    <lineage>
        <taxon>Bacteria</taxon>
        <taxon>Bacillati</taxon>
        <taxon>Bacillota</taxon>
        <taxon>Bacilli</taxon>
        <taxon>Bacillales</taxon>
        <taxon>Paenibacillaceae</taxon>
        <taxon>Paenibacillus</taxon>
    </lineage>
</organism>
<reference evidence="3 4" key="1">
    <citation type="journal article" date="2019" name="Microorganisms">
        <title>Paenibacillus lutrae sp. nov., A Chitinolytic Species Isolated from A River Otter in Castril Natural Park, Granada, Spain.</title>
        <authorList>
            <person name="Rodriguez M."/>
            <person name="Reina J.C."/>
            <person name="Bejar V."/>
            <person name="Llamas I."/>
        </authorList>
    </citation>
    <scope>NUCLEOTIDE SEQUENCE [LARGE SCALE GENOMIC DNA]</scope>
    <source>
        <strain evidence="3 4">N10</strain>
    </source>
</reference>
<name>A0A7X3FEK9_9BACL</name>
<dbReference type="GO" id="GO:0016407">
    <property type="term" value="F:acetyltransferase activity"/>
    <property type="evidence" value="ECO:0007669"/>
    <property type="project" value="InterPro"/>
</dbReference>
<gene>
    <name evidence="3" type="ORF">EDM21_00660</name>
</gene>
<dbReference type="Gene3D" id="2.40.128.150">
    <property type="entry name" value="Cysteine proteinases"/>
    <property type="match status" value="1"/>
</dbReference>
<evidence type="ECO:0000256" key="1">
    <source>
        <dbReference type="ARBA" id="ARBA00006547"/>
    </source>
</evidence>
<accession>A0A7X3FEK9</accession>
<dbReference type="InterPro" id="IPR038765">
    <property type="entry name" value="Papain-like_cys_pep_sf"/>
</dbReference>
<dbReference type="PANTHER" id="PTHR11786:SF0">
    <property type="entry name" value="ARYLAMINE N-ACETYLTRANSFERASE 4-RELATED"/>
    <property type="match status" value="1"/>
</dbReference>
<dbReference type="PANTHER" id="PTHR11786">
    <property type="entry name" value="N-HYDROXYARYLAMINE O-ACETYLTRANSFERASE"/>
    <property type="match status" value="1"/>
</dbReference>
<dbReference type="Pfam" id="PF00797">
    <property type="entry name" value="Acetyltransf_2"/>
    <property type="match status" value="1"/>
</dbReference>
<dbReference type="Gene3D" id="3.30.2140.10">
    <property type="entry name" value="Arylamine N-acetyltransferase"/>
    <property type="match status" value="1"/>
</dbReference>
<dbReference type="AlphaFoldDB" id="A0A7X3FEK9"/>